<proteinExistence type="predicted"/>
<keyword evidence="2" id="KW-0808">Transferase</keyword>
<keyword evidence="2" id="KW-0489">Methyltransferase</keyword>
<dbReference type="InterPro" id="IPR029063">
    <property type="entry name" value="SAM-dependent_MTases_sf"/>
</dbReference>
<dbReference type="AlphaFoldDB" id="A0A2H0V9N2"/>
<dbReference type="GO" id="GO:0006888">
    <property type="term" value="P:endoplasmic reticulum to Golgi vesicle-mediated transport"/>
    <property type="evidence" value="ECO:0007669"/>
    <property type="project" value="TreeGrafter"/>
</dbReference>
<name>A0A2H0V9N2_9BACT</name>
<organism evidence="2 3">
    <name type="scientific">Candidatus Falkowbacteria bacterium CG10_big_fil_rev_8_21_14_0_10_37_18</name>
    <dbReference type="NCBI Taxonomy" id="1974562"/>
    <lineage>
        <taxon>Bacteria</taxon>
        <taxon>Candidatus Falkowiibacteriota</taxon>
    </lineage>
</organism>
<comment type="caution">
    <text evidence="2">The sequence shown here is derived from an EMBL/GenBank/DDBJ whole genome shotgun (WGS) entry which is preliminary data.</text>
</comment>
<dbReference type="Gene3D" id="3.40.50.150">
    <property type="entry name" value="Vaccinia Virus protein VP39"/>
    <property type="match status" value="1"/>
</dbReference>
<feature type="domain" description="Methyltransferase FkbM" evidence="1">
    <location>
        <begin position="56"/>
        <end position="221"/>
    </location>
</feature>
<protein>
    <submittedName>
        <fullName evidence="2">SAM-dependent methyltransferase</fullName>
    </submittedName>
</protein>
<dbReference type="EMBL" id="PFAL01000007">
    <property type="protein sequence ID" value="PIR95808.1"/>
    <property type="molecule type" value="Genomic_DNA"/>
</dbReference>
<dbReference type="InterPro" id="IPR053202">
    <property type="entry name" value="EGF_Rcpt_Signaling_Reg"/>
</dbReference>
<gene>
    <name evidence="2" type="ORF">COT93_00480</name>
</gene>
<dbReference type="PANTHER" id="PTHR34009:SF2">
    <property type="entry name" value="PROTEIN STAR"/>
    <property type="match status" value="1"/>
</dbReference>
<evidence type="ECO:0000313" key="2">
    <source>
        <dbReference type="EMBL" id="PIR95808.1"/>
    </source>
</evidence>
<accession>A0A2H0V9N2</accession>
<dbReference type="GO" id="GO:0032259">
    <property type="term" value="P:methylation"/>
    <property type="evidence" value="ECO:0007669"/>
    <property type="project" value="UniProtKB-KW"/>
</dbReference>
<sequence>MKRFVKENFPLVIKLLKKLKNFFVVFSKKSYAQFGEDVVLSTFLNEKKIVKGFYVDIGAYQPKKFSNTFFYYKKGWKGINIDAKPGSMELFKRERKRDINLELGVSNEKNKLDFYIFSESAYNTFSKDLVDSYVSRGILFNKQVIVETLRLEHILDKYLPIGQKIDFMSIDVEGLDLEVLESNNWNKYKPNYILIEMYDTRIEKIQKSTIYNFLINKGYRLVSIVYITLIFEYEL</sequence>
<evidence type="ECO:0000259" key="1">
    <source>
        <dbReference type="Pfam" id="PF05050"/>
    </source>
</evidence>
<evidence type="ECO:0000313" key="3">
    <source>
        <dbReference type="Proteomes" id="UP000229972"/>
    </source>
</evidence>
<dbReference type="GO" id="GO:0005886">
    <property type="term" value="C:plasma membrane"/>
    <property type="evidence" value="ECO:0007669"/>
    <property type="project" value="TreeGrafter"/>
</dbReference>
<dbReference type="GO" id="GO:0016197">
    <property type="term" value="P:endosomal transport"/>
    <property type="evidence" value="ECO:0007669"/>
    <property type="project" value="TreeGrafter"/>
</dbReference>
<dbReference type="GO" id="GO:0008168">
    <property type="term" value="F:methyltransferase activity"/>
    <property type="evidence" value="ECO:0007669"/>
    <property type="project" value="UniProtKB-KW"/>
</dbReference>
<dbReference type="Proteomes" id="UP000229972">
    <property type="component" value="Unassembled WGS sequence"/>
</dbReference>
<dbReference type="PANTHER" id="PTHR34009">
    <property type="entry name" value="PROTEIN STAR"/>
    <property type="match status" value="1"/>
</dbReference>
<reference evidence="3" key="1">
    <citation type="submission" date="2017-09" db="EMBL/GenBank/DDBJ databases">
        <title>Depth-based differentiation of microbial function through sediment-hosted aquifers and enrichment of novel symbionts in the deep terrestrial subsurface.</title>
        <authorList>
            <person name="Probst A.J."/>
            <person name="Ladd B."/>
            <person name="Jarett J.K."/>
            <person name="Geller-Mcgrath D.E."/>
            <person name="Sieber C.M.K."/>
            <person name="Emerson J.B."/>
            <person name="Anantharaman K."/>
            <person name="Thomas B.C."/>
            <person name="Malmstrom R."/>
            <person name="Stieglmeier M."/>
            <person name="Klingl A."/>
            <person name="Woyke T."/>
            <person name="Ryan C.M."/>
            <person name="Banfield J.F."/>
        </authorList>
    </citation>
    <scope>NUCLEOTIDE SEQUENCE [LARGE SCALE GENOMIC DNA]</scope>
</reference>
<dbReference type="Pfam" id="PF05050">
    <property type="entry name" value="Methyltransf_21"/>
    <property type="match status" value="1"/>
</dbReference>
<dbReference type="SUPFAM" id="SSF53335">
    <property type="entry name" value="S-adenosyl-L-methionine-dependent methyltransferases"/>
    <property type="match status" value="1"/>
</dbReference>
<dbReference type="InterPro" id="IPR006342">
    <property type="entry name" value="FkbM_mtfrase"/>
</dbReference>
<dbReference type="GO" id="GO:0005737">
    <property type="term" value="C:cytoplasm"/>
    <property type="evidence" value="ECO:0007669"/>
    <property type="project" value="GOC"/>
</dbReference>